<evidence type="ECO:0000313" key="2">
    <source>
        <dbReference type="EMBL" id="AIY83742.1"/>
    </source>
</evidence>
<dbReference type="AlphaFoldDB" id="A0A0A7FVW3"/>
<keyword evidence="1" id="KW-1133">Transmembrane helix</keyword>
<evidence type="ECO:0000313" key="3">
    <source>
        <dbReference type="Proteomes" id="UP000030635"/>
    </source>
</evidence>
<dbReference type="EMBL" id="CP006905">
    <property type="protein sequence ID" value="AIY83742.1"/>
    <property type="molecule type" value="Genomic_DNA"/>
</dbReference>
<dbReference type="STRING" id="1561.NPD11_1051"/>
<keyword evidence="3" id="KW-1185">Reference proteome</keyword>
<sequence length="39" mass="4438">MNEKEEGNTFFLIALAQLVWTAACTSIVFLVYKIFAELI</sequence>
<keyword evidence="1" id="KW-0472">Membrane</keyword>
<keyword evidence="1" id="KW-0812">Transmembrane</keyword>
<accession>A0A0A7FVW3</accession>
<evidence type="ECO:0000256" key="1">
    <source>
        <dbReference type="SAM" id="Phobius"/>
    </source>
</evidence>
<protein>
    <submittedName>
        <fullName evidence="2">Putative membrane protein</fullName>
    </submittedName>
</protein>
<reference evidence="2 3" key="1">
    <citation type="journal article" date="2015" name="Infect. Genet. Evol.">
        <title>Genomic sequences of six botulinum neurotoxin-producing strains representing three clostridial species illustrate the mobility and diversity of botulinum neurotoxin genes.</title>
        <authorList>
            <person name="Smith T.J."/>
            <person name="Hill K.K."/>
            <person name="Xie G."/>
            <person name="Foley B.T."/>
            <person name="Williamson C.H."/>
            <person name="Foster J.T."/>
            <person name="Johnson S.L."/>
            <person name="Chertkov O."/>
            <person name="Teshima H."/>
            <person name="Gibbons H.S."/>
            <person name="Johnsky L.A."/>
            <person name="Karavis M.A."/>
            <person name="Smith L.A."/>
        </authorList>
    </citation>
    <scope>NUCLEOTIDE SEQUENCE [LARGE SCALE GENOMIC DNA]</scope>
    <source>
        <strain evidence="2">Sullivan</strain>
    </source>
</reference>
<name>A0A0A7FVW3_9CLOT</name>
<dbReference type="KEGG" id="cbv:U729_1961"/>
<proteinExistence type="predicted"/>
<dbReference type="PROSITE" id="PS51257">
    <property type="entry name" value="PROKAR_LIPOPROTEIN"/>
    <property type="match status" value="1"/>
</dbReference>
<organism evidence="2 3">
    <name type="scientific">Clostridium baratii str. Sullivan</name>
    <dbReference type="NCBI Taxonomy" id="1415775"/>
    <lineage>
        <taxon>Bacteria</taxon>
        <taxon>Bacillati</taxon>
        <taxon>Bacillota</taxon>
        <taxon>Clostridia</taxon>
        <taxon>Eubacteriales</taxon>
        <taxon>Clostridiaceae</taxon>
        <taxon>Clostridium</taxon>
    </lineage>
</organism>
<dbReference type="HOGENOM" id="CLU_3307174_0_0_9"/>
<gene>
    <name evidence="2" type="ORF">U729_1961</name>
</gene>
<dbReference type="Proteomes" id="UP000030635">
    <property type="component" value="Chromosome"/>
</dbReference>
<feature type="transmembrane region" description="Helical" evidence="1">
    <location>
        <begin position="12"/>
        <end position="35"/>
    </location>
</feature>